<dbReference type="InterPro" id="IPR006059">
    <property type="entry name" value="SBP"/>
</dbReference>
<evidence type="ECO:0000256" key="3">
    <source>
        <dbReference type="ARBA" id="ARBA00022729"/>
    </source>
</evidence>
<dbReference type="GO" id="GO:0042597">
    <property type="term" value="C:periplasmic space"/>
    <property type="evidence" value="ECO:0007669"/>
    <property type="project" value="UniProtKB-SubCell"/>
</dbReference>
<evidence type="ECO:0000256" key="5">
    <source>
        <dbReference type="SAM" id="MobiDB-lite"/>
    </source>
</evidence>
<sequence>MSKIEHAQTVHGQTESQRSSAETQRAAKSFTRRLLLQSAAAAAGVASVGPFVLREGRAASGTVKIFSWAGYISPDMLADFEKKTGVKASLTEYGTNDELLNQLKATGGAGFDIIHPTVDRVPNYVEYELVQPLDESKVKWDGCLKSSVEGSAGMGGVVGGKRYLAPADWGTEALAYDMKKAPLSYGTASYGDLWAPANAGKVTVRGHSSLIGIALWLESQGKLPHPVRDQFKDEAKARANFDAILKVAAENKKSVAQFWTNENEAQGAFRTNGCVIGQTWDSSAVALRKEGLPIRFVAPKEGALAWMEGFAIPKKAENLENAYAWINWFYTPQAGALYTNHSGISSTAVGAEAHLTELNKQFFADAYPGDALQKLWWWPIQEAWYVSIRNEYQDRFLAA</sequence>
<dbReference type="GO" id="GO:0019808">
    <property type="term" value="F:polyamine binding"/>
    <property type="evidence" value="ECO:0007669"/>
    <property type="project" value="InterPro"/>
</dbReference>
<dbReference type="PRINTS" id="PR00909">
    <property type="entry name" value="SPERMDNBNDNG"/>
</dbReference>
<proteinExistence type="predicted"/>
<dbReference type="PANTHER" id="PTHR30222">
    <property type="entry name" value="SPERMIDINE/PUTRESCINE-BINDING PERIPLASMIC PROTEIN"/>
    <property type="match status" value="1"/>
</dbReference>
<dbReference type="PROSITE" id="PS51318">
    <property type="entry name" value="TAT"/>
    <property type="match status" value="1"/>
</dbReference>
<dbReference type="Pfam" id="PF13416">
    <property type="entry name" value="SBP_bac_8"/>
    <property type="match status" value="1"/>
</dbReference>
<protein>
    <submittedName>
        <fullName evidence="6">Spermidine/putrescine transport system substrate-binding protein</fullName>
    </submittedName>
</protein>
<evidence type="ECO:0000256" key="2">
    <source>
        <dbReference type="ARBA" id="ARBA00022448"/>
    </source>
</evidence>
<organism evidence="6 7">
    <name type="scientific">Azospirillum oryzae</name>
    <dbReference type="NCBI Taxonomy" id="286727"/>
    <lineage>
        <taxon>Bacteria</taxon>
        <taxon>Pseudomonadati</taxon>
        <taxon>Pseudomonadota</taxon>
        <taxon>Alphaproteobacteria</taxon>
        <taxon>Rhodospirillales</taxon>
        <taxon>Azospirillaceae</taxon>
        <taxon>Azospirillum</taxon>
    </lineage>
</organism>
<evidence type="ECO:0000313" key="7">
    <source>
        <dbReference type="Proteomes" id="UP000192936"/>
    </source>
</evidence>
<accession>A0A1X7G6A8</accession>
<dbReference type="STRING" id="286727.SAMN02982917_3347"/>
<dbReference type="AlphaFoldDB" id="A0A1X7G6A8"/>
<evidence type="ECO:0000256" key="4">
    <source>
        <dbReference type="ARBA" id="ARBA00022764"/>
    </source>
</evidence>
<dbReference type="Gene3D" id="3.40.190.10">
    <property type="entry name" value="Periplasmic binding protein-like II"/>
    <property type="match status" value="2"/>
</dbReference>
<dbReference type="GO" id="GO:0015846">
    <property type="term" value="P:polyamine transport"/>
    <property type="evidence" value="ECO:0007669"/>
    <property type="project" value="InterPro"/>
</dbReference>
<dbReference type="InterPro" id="IPR006311">
    <property type="entry name" value="TAT_signal"/>
</dbReference>
<dbReference type="InterPro" id="IPR001188">
    <property type="entry name" value="Sperm_putr-bd"/>
</dbReference>
<dbReference type="PANTHER" id="PTHR30222:SF17">
    <property type="entry name" value="SPERMIDINE_PUTRESCINE-BINDING PERIPLASMIC PROTEIN"/>
    <property type="match status" value="1"/>
</dbReference>
<comment type="subcellular location">
    <subcellularLocation>
        <location evidence="1">Periplasm</location>
    </subcellularLocation>
</comment>
<keyword evidence="4" id="KW-0574">Periplasm</keyword>
<feature type="compositionally biased region" description="Polar residues" evidence="5">
    <location>
        <begin position="10"/>
        <end position="23"/>
    </location>
</feature>
<evidence type="ECO:0000313" key="6">
    <source>
        <dbReference type="EMBL" id="SMF64813.1"/>
    </source>
</evidence>
<dbReference type="SUPFAM" id="SSF53850">
    <property type="entry name" value="Periplasmic binding protein-like II"/>
    <property type="match status" value="1"/>
</dbReference>
<reference evidence="6 7" key="1">
    <citation type="submission" date="2017-04" db="EMBL/GenBank/DDBJ databases">
        <authorList>
            <person name="Afonso C.L."/>
            <person name="Miller P.J."/>
            <person name="Scott M.A."/>
            <person name="Spackman E."/>
            <person name="Goraichik I."/>
            <person name="Dimitrov K.M."/>
            <person name="Suarez D.L."/>
            <person name="Swayne D.E."/>
        </authorList>
    </citation>
    <scope>NUCLEOTIDE SEQUENCE [LARGE SCALE GENOMIC DNA]</scope>
    <source>
        <strain evidence="6 7">A2P</strain>
    </source>
</reference>
<dbReference type="EMBL" id="FXAK01000007">
    <property type="protein sequence ID" value="SMF64813.1"/>
    <property type="molecule type" value="Genomic_DNA"/>
</dbReference>
<keyword evidence="3" id="KW-0732">Signal</keyword>
<keyword evidence="2" id="KW-0813">Transport</keyword>
<evidence type="ECO:0000256" key="1">
    <source>
        <dbReference type="ARBA" id="ARBA00004418"/>
    </source>
</evidence>
<feature type="region of interest" description="Disordered" evidence="5">
    <location>
        <begin position="1"/>
        <end position="24"/>
    </location>
</feature>
<dbReference type="RefSeq" id="WP_208621219.1">
    <property type="nucleotide sequence ID" value="NZ_FXAK01000007.1"/>
</dbReference>
<gene>
    <name evidence="6" type="ORF">SAMN02982917_3347</name>
</gene>
<dbReference type="Proteomes" id="UP000192936">
    <property type="component" value="Unassembled WGS sequence"/>
</dbReference>
<name>A0A1X7G6A8_9PROT</name>